<dbReference type="AlphaFoldDB" id="A0A318LQD9"/>
<keyword evidence="1" id="KW-1133">Transmembrane helix</keyword>
<dbReference type="InterPro" id="IPR021401">
    <property type="entry name" value="DUF3040"/>
</dbReference>
<gene>
    <name evidence="2" type="ORF">BA062_15400</name>
</gene>
<dbReference type="Pfam" id="PF11239">
    <property type="entry name" value="DUF3040"/>
    <property type="match status" value="1"/>
</dbReference>
<name>A0A318LQD9_9PSEU</name>
<keyword evidence="1" id="KW-0472">Membrane</keyword>
<accession>A0A318LQD9</accession>
<comment type="caution">
    <text evidence="2">The sequence shown here is derived from an EMBL/GenBank/DDBJ whole genome shotgun (WGS) entry which is preliminary data.</text>
</comment>
<dbReference type="RefSeq" id="WP_110336900.1">
    <property type="nucleotide sequence ID" value="NZ_JBHVKT010000003.1"/>
</dbReference>
<dbReference type="EMBL" id="MASU01000005">
    <property type="protein sequence ID" value="PXY36736.1"/>
    <property type="molecule type" value="Genomic_DNA"/>
</dbReference>
<organism evidence="2 3">
    <name type="scientific">Prauserella flavalba</name>
    <dbReference type="NCBI Taxonomy" id="1477506"/>
    <lineage>
        <taxon>Bacteria</taxon>
        <taxon>Bacillati</taxon>
        <taxon>Actinomycetota</taxon>
        <taxon>Actinomycetes</taxon>
        <taxon>Pseudonocardiales</taxon>
        <taxon>Pseudonocardiaceae</taxon>
        <taxon>Prauserella</taxon>
    </lineage>
</organism>
<dbReference type="OrthoDB" id="3556774at2"/>
<protein>
    <recommendedName>
        <fullName evidence="4">DUF3040 domain-containing protein</fullName>
    </recommendedName>
</protein>
<evidence type="ECO:0008006" key="4">
    <source>
        <dbReference type="Google" id="ProtNLM"/>
    </source>
</evidence>
<dbReference type="Proteomes" id="UP000247892">
    <property type="component" value="Unassembled WGS sequence"/>
</dbReference>
<keyword evidence="3" id="KW-1185">Reference proteome</keyword>
<sequence length="107" mass="11575">MPLSEQEQRALSELEHGLRADDPRLDKWLRRMTPPEDSTSTFLTLGVLAAAVVGVGLLVAGWVLFGLLVLALGAVGPIRWVSRSYYDPACHHLVPASEPNCPRCAAA</sequence>
<evidence type="ECO:0000313" key="2">
    <source>
        <dbReference type="EMBL" id="PXY36736.1"/>
    </source>
</evidence>
<keyword evidence="1" id="KW-0812">Transmembrane</keyword>
<proteinExistence type="predicted"/>
<feature type="transmembrane region" description="Helical" evidence="1">
    <location>
        <begin position="42"/>
        <end position="75"/>
    </location>
</feature>
<reference evidence="2 3" key="1">
    <citation type="submission" date="2016-07" db="EMBL/GenBank/DDBJ databases">
        <title>Draft genome sequence of Prauserella sp. YIM 121212, isolated from alkaline soil.</title>
        <authorList>
            <person name="Ruckert C."/>
            <person name="Albersmeier A."/>
            <person name="Jiang C.-L."/>
            <person name="Jiang Y."/>
            <person name="Kalinowski J."/>
            <person name="Schneider O."/>
            <person name="Winkler A."/>
            <person name="Zotchev S.B."/>
        </authorList>
    </citation>
    <scope>NUCLEOTIDE SEQUENCE [LARGE SCALE GENOMIC DNA]</scope>
    <source>
        <strain evidence="2 3">YIM 121212</strain>
    </source>
</reference>
<evidence type="ECO:0000313" key="3">
    <source>
        <dbReference type="Proteomes" id="UP000247892"/>
    </source>
</evidence>
<evidence type="ECO:0000256" key="1">
    <source>
        <dbReference type="SAM" id="Phobius"/>
    </source>
</evidence>